<dbReference type="InterPro" id="IPR051675">
    <property type="entry name" value="Endo/Exo/Phosphatase_dom_1"/>
</dbReference>
<protein>
    <submittedName>
        <fullName evidence="2">Helix-hairpin-helix domain-containing protein</fullName>
    </submittedName>
</protein>
<evidence type="ECO:0000313" key="2">
    <source>
        <dbReference type="EMBL" id="QHS62172.1"/>
    </source>
</evidence>
<dbReference type="GO" id="GO:0015628">
    <property type="term" value="P:protein secretion by the type II secretion system"/>
    <property type="evidence" value="ECO:0007669"/>
    <property type="project" value="TreeGrafter"/>
</dbReference>
<sequence>MKQVLWKVYCSFSRKERHGIVLLLMLTIICAGMPVLWEYYVPVEIIKQDSTLLAEVSAFRRALYETTSPVDTTSSSDKPVKRFYFDPNTLEATGWRELGVNERTARTIQRYIAKGGRFRSKEDLLRIYGLPPVLGRELMPYVIIATSGHKWDTGAHRQRQSASGTVFQPGKRHLELDINIADSTQWEALPGIGPVLAARIVKFRNRLGGFYEIGQVRETFGLPDSTFNKIQPYLRLYKVSLKKLDINQTDEKSLAQHPYIRYKLARLIILYRSNHGPFSQPKDLLGIPLVDDSIYRKIEHYIKTENSPL</sequence>
<keyword evidence="1" id="KW-0472">Membrane</keyword>
<dbReference type="PANTHER" id="PTHR21180:SF32">
    <property type="entry name" value="ENDONUCLEASE_EXONUCLEASE_PHOSPHATASE FAMILY DOMAIN-CONTAINING PROTEIN 1"/>
    <property type="match status" value="1"/>
</dbReference>
<dbReference type="InterPro" id="IPR010994">
    <property type="entry name" value="RuvA_2-like"/>
</dbReference>
<evidence type="ECO:0000256" key="1">
    <source>
        <dbReference type="SAM" id="Phobius"/>
    </source>
</evidence>
<dbReference type="GO" id="GO:0015627">
    <property type="term" value="C:type II protein secretion system complex"/>
    <property type="evidence" value="ECO:0007669"/>
    <property type="project" value="TreeGrafter"/>
</dbReference>
<dbReference type="SUPFAM" id="SSF47781">
    <property type="entry name" value="RuvA domain 2-like"/>
    <property type="match status" value="3"/>
</dbReference>
<keyword evidence="1" id="KW-1133">Transmembrane helix</keyword>
<dbReference type="Proteomes" id="UP000476411">
    <property type="component" value="Chromosome"/>
</dbReference>
<dbReference type="KEGG" id="chih:GWR21_21945"/>
<dbReference type="Pfam" id="PF12836">
    <property type="entry name" value="HHH_3"/>
    <property type="match status" value="2"/>
</dbReference>
<organism evidence="2 3">
    <name type="scientific">Chitinophaga agri</name>
    <dbReference type="NCBI Taxonomy" id="2703787"/>
    <lineage>
        <taxon>Bacteria</taxon>
        <taxon>Pseudomonadati</taxon>
        <taxon>Bacteroidota</taxon>
        <taxon>Chitinophagia</taxon>
        <taxon>Chitinophagales</taxon>
        <taxon>Chitinophagaceae</taxon>
        <taxon>Chitinophaga</taxon>
    </lineage>
</organism>
<keyword evidence="3" id="KW-1185">Reference proteome</keyword>
<dbReference type="RefSeq" id="WP_162333825.1">
    <property type="nucleotide sequence ID" value="NZ_CP048113.1"/>
</dbReference>
<dbReference type="EMBL" id="CP048113">
    <property type="protein sequence ID" value="QHS62172.1"/>
    <property type="molecule type" value="Genomic_DNA"/>
</dbReference>
<keyword evidence="1" id="KW-0812">Transmembrane</keyword>
<feature type="transmembrane region" description="Helical" evidence="1">
    <location>
        <begin position="20"/>
        <end position="40"/>
    </location>
</feature>
<dbReference type="Gene3D" id="1.10.150.320">
    <property type="entry name" value="Photosystem II 12 kDa extrinsic protein"/>
    <property type="match status" value="1"/>
</dbReference>
<gene>
    <name evidence="2" type="ORF">GWR21_21945</name>
</gene>
<dbReference type="PANTHER" id="PTHR21180">
    <property type="entry name" value="ENDONUCLEASE/EXONUCLEASE/PHOSPHATASE FAMILY DOMAIN-CONTAINING PROTEIN 1"/>
    <property type="match status" value="1"/>
</dbReference>
<dbReference type="Gene3D" id="1.10.150.280">
    <property type="entry name" value="AF1531-like domain"/>
    <property type="match status" value="1"/>
</dbReference>
<name>A0A6B9ZIA7_9BACT</name>
<reference evidence="2 3" key="1">
    <citation type="submission" date="2020-01" db="EMBL/GenBank/DDBJ databases">
        <title>Complete genome sequence of Chitinophaga sp. H33E-04 isolated from quinoa roots.</title>
        <authorList>
            <person name="Weon H.-Y."/>
            <person name="Lee S.A."/>
        </authorList>
    </citation>
    <scope>NUCLEOTIDE SEQUENCE [LARGE SCALE GENOMIC DNA]</scope>
    <source>
        <strain evidence="2 3">H33E-04</strain>
    </source>
</reference>
<proteinExistence type="predicted"/>
<dbReference type="AlphaFoldDB" id="A0A6B9ZIA7"/>
<evidence type="ECO:0000313" key="3">
    <source>
        <dbReference type="Proteomes" id="UP000476411"/>
    </source>
</evidence>
<accession>A0A6B9ZIA7</accession>